<dbReference type="KEGG" id="bstg:WT74_21405"/>
<dbReference type="EMBL" id="VZOK01000014">
    <property type="protein sequence ID" value="KAB0638558.1"/>
    <property type="molecule type" value="Genomic_DNA"/>
</dbReference>
<evidence type="ECO:0000313" key="6">
    <source>
        <dbReference type="Proteomes" id="UP000068603"/>
    </source>
</evidence>
<keyword evidence="2" id="KW-0012">Acyltransferase</keyword>
<proteinExistence type="predicted"/>
<evidence type="ECO:0000259" key="3">
    <source>
        <dbReference type="PROSITE" id="PS51186"/>
    </source>
</evidence>
<dbReference type="PROSITE" id="PS51186">
    <property type="entry name" value="GNAT"/>
    <property type="match status" value="1"/>
</dbReference>
<dbReference type="Gene3D" id="3.40.630.30">
    <property type="match status" value="1"/>
</dbReference>
<dbReference type="InterPro" id="IPR000182">
    <property type="entry name" value="GNAT_dom"/>
</dbReference>
<evidence type="ECO:0000313" key="7">
    <source>
        <dbReference type="Proteomes" id="UP000473470"/>
    </source>
</evidence>
<name>A0A107ZPQ8_9BURK</name>
<reference evidence="4 7" key="2">
    <citation type="submission" date="2019-09" db="EMBL/GenBank/DDBJ databases">
        <title>Draft genome sequences of 48 bacterial type strains from the CCUG.</title>
        <authorList>
            <person name="Tunovic T."/>
            <person name="Pineiro-Iglesias B."/>
            <person name="Unosson C."/>
            <person name="Inganas E."/>
            <person name="Ohlen M."/>
            <person name="Cardew S."/>
            <person name="Jensie-Markopoulos S."/>
            <person name="Salva-Serra F."/>
            <person name="Jaen-Luchoro D."/>
            <person name="Karlsson R."/>
            <person name="Svensson-Stadler L."/>
            <person name="Chun J."/>
            <person name="Moore E."/>
        </authorList>
    </citation>
    <scope>NUCLEOTIDE SEQUENCE [LARGE SCALE GENOMIC DNA]</scope>
    <source>
        <strain evidence="4 7">CCUG 65686</strain>
    </source>
</reference>
<evidence type="ECO:0000313" key="4">
    <source>
        <dbReference type="EMBL" id="KAB0638558.1"/>
    </source>
</evidence>
<comment type="caution">
    <text evidence="5">The sequence shown here is derived from an EMBL/GenBank/DDBJ whole genome shotgun (WGS) entry which is preliminary data.</text>
</comment>
<gene>
    <name evidence="4" type="ORF">F7R25_11985</name>
    <name evidence="5" type="ORF">WT44_13205</name>
</gene>
<dbReference type="Pfam" id="PF13508">
    <property type="entry name" value="Acetyltransf_7"/>
    <property type="match status" value="1"/>
</dbReference>
<keyword evidence="1 5" id="KW-0808">Transferase</keyword>
<evidence type="ECO:0000313" key="5">
    <source>
        <dbReference type="EMBL" id="KWA62976.1"/>
    </source>
</evidence>
<dbReference type="SUPFAM" id="SSF55729">
    <property type="entry name" value="Acyl-CoA N-acyltransferases (Nat)"/>
    <property type="match status" value="1"/>
</dbReference>
<feature type="domain" description="N-acetyltransferase" evidence="3">
    <location>
        <begin position="3"/>
        <end position="146"/>
    </location>
</feature>
<evidence type="ECO:0000256" key="2">
    <source>
        <dbReference type="ARBA" id="ARBA00023315"/>
    </source>
</evidence>
<dbReference type="CDD" id="cd04301">
    <property type="entry name" value="NAT_SF"/>
    <property type="match status" value="1"/>
</dbReference>
<organism evidence="5">
    <name type="scientific">Burkholderia stagnalis</name>
    <dbReference type="NCBI Taxonomy" id="1503054"/>
    <lineage>
        <taxon>Bacteria</taxon>
        <taxon>Pseudomonadati</taxon>
        <taxon>Pseudomonadota</taxon>
        <taxon>Betaproteobacteria</taxon>
        <taxon>Burkholderiales</taxon>
        <taxon>Burkholderiaceae</taxon>
        <taxon>Burkholderia</taxon>
        <taxon>Burkholderia cepacia complex</taxon>
    </lineage>
</organism>
<dbReference type="PANTHER" id="PTHR43800">
    <property type="entry name" value="PEPTIDYL-LYSINE N-ACETYLTRANSFERASE YJAB"/>
    <property type="match status" value="1"/>
</dbReference>
<dbReference type="GO" id="GO:0016747">
    <property type="term" value="F:acyltransferase activity, transferring groups other than amino-acyl groups"/>
    <property type="evidence" value="ECO:0007669"/>
    <property type="project" value="InterPro"/>
</dbReference>
<accession>A0A107ZPQ8</accession>
<protein>
    <submittedName>
        <fullName evidence="4 5">Acetyltransferase</fullName>
    </submittedName>
</protein>
<dbReference type="PANTHER" id="PTHR43800:SF1">
    <property type="entry name" value="PEPTIDYL-LYSINE N-ACETYLTRANSFERASE YJAB"/>
    <property type="match status" value="1"/>
</dbReference>
<dbReference type="EMBL" id="LPHB01000039">
    <property type="protein sequence ID" value="KWA62976.1"/>
    <property type="molecule type" value="Genomic_DNA"/>
</dbReference>
<dbReference type="STRING" id="1503054.WT74_21405"/>
<dbReference type="AlphaFoldDB" id="A0A107ZPQ8"/>
<sequence>MDMLIRAYRHTDLHTLSAIWFDASMLAHPFLGEARLRRQRALVEDVYLPGAETWVACLGDEPAGFIGLLDGSIGGLFVAPAMQGRGIGRALVAHALALKGVLELEVYADNRAARAFYERLGFEEISRRAEDDDGAPFANIRMRSAG</sequence>
<dbReference type="InterPro" id="IPR016181">
    <property type="entry name" value="Acyl_CoA_acyltransferase"/>
</dbReference>
<dbReference type="Proteomes" id="UP000473470">
    <property type="component" value="Unassembled WGS sequence"/>
</dbReference>
<evidence type="ECO:0000256" key="1">
    <source>
        <dbReference type="ARBA" id="ARBA00022679"/>
    </source>
</evidence>
<reference evidence="5 6" key="1">
    <citation type="submission" date="2015-11" db="EMBL/GenBank/DDBJ databases">
        <title>Expanding the genomic diversity of Burkholderia species for the development of highly accurate diagnostics.</title>
        <authorList>
            <person name="Sahl J."/>
            <person name="Keim P."/>
            <person name="Wagner D."/>
        </authorList>
    </citation>
    <scope>NUCLEOTIDE SEQUENCE [LARGE SCALE GENOMIC DNA]</scope>
    <source>
        <strain evidence="5 6">MSMB1960WGS</strain>
    </source>
</reference>
<dbReference type="Proteomes" id="UP000068603">
    <property type="component" value="Unassembled WGS sequence"/>
</dbReference>